<feature type="region of interest" description="Disordered" evidence="1">
    <location>
        <begin position="93"/>
        <end position="125"/>
    </location>
</feature>
<evidence type="ECO:0000313" key="2">
    <source>
        <dbReference type="EMBL" id="SPZ01720.1"/>
    </source>
</evidence>
<dbReference type="Proteomes" id="UP000250443">
    <property type="component" value="Unassembled WGS sequence"/>
</dbReference>
<gene>
    <name evidence="2" type="ORF">NCTC11842_00508</name>
</gene>
<dbReference type="InterPro" id="IPR009241">
    <property type="entry name" value="HigB-like"/>
</dbReference>
<protein>
    <submittedName>
        <fullName evidence="2">Phage-related protein</fullName>
    </submittedName>
</protein>
<evidence type="ECO:0000256" key="1">
    <source>
        <dbReference type="SAM" id="MobiDB-lite"/>
    </source>
</evidence>
<reference evidence="2 3" key="1">
    <citation type="submission" date="2018-06" db="EMBL/GenBank/DDBJ databases">
        <authorList>
            <consortium name="Pathogen Informatics"/>
            <person name="Doyle S."/>
        </authorList>
    </citation>
    <scope>NUCLEOTIDE SEQUENCE [LARGE SCALE GENOMIC DNA]</scope>
    <source>
        <strain evidence="2 3">NCTC11842</strain>
    </source>
</reference>
<proteinExistence type="predicted"/>
<dbReference type="Pfam" id="PF05973">
    <property type="entry name" value="Gp49"/>
    <property type="match status" value="1"/>
</dbReference>
<organism evidence="2 3">
    <name type="scientific">Pseudomonas luteola</name>
    <dbReference type="NCBI Taxonomy" id="47886"/>
    <lineage>
        <taxon>Bacteria</taxon>
        <taxon>Pseudomonadati</taxon>
        <taxon>Pseudomonadota</taxon>
        <taxon>Gammaproteobacteria</taxon>
        <taxon>Pseudomonadales</taxon>
        <taxon>Pseudomonadaceae</taxon>
        <taxon>Pseudomonas</taxon>
    </lineage>
</organism>
<accession>A0A2X2E4E0</accession>
<dbReference type="AlphaFoldDB" id="A0A2X2E4E0"/>
<evidence type="ECO:0000313" key="3">
    <source>
        <dbReference type="Proteomes" id="UP000250443"/>
    </source>
</evidence>
<name>A0A2X2E4E0_PSELU</name>
<sequence>MNENETKKEVRFSSQAAEKAYSKLPEDIRIVFMHNLDMVSYGMRPGLPIDHLTSVDAGVIELKINGSPAYRCVYYTKLPGQVVVVHAFAKTSEDSDTKNLATAKRRVQDLKAENNGSKKSRKKAK</sequence>
<dbReference type="EMBL" id="UAUF01000003">
    <property type="protein sequence ID" value="SPZ01720.1"/>
    <property type="molecule type" value="Genomic_DNA"/>
</dbReference>
<dbReference type="RefSeq" id="WP_112297518.1">
    <property type="nucleotide sequence ID" value="NZ_UAUF01000003.1"/>
</dbReference>